<sequence>MRLEICVEAAEVLAQAAFDKSVREWPQSFSADSVAASSSTDKQMDIGLNLLEYQHQAAMSQLPSADSSHLVAGSTGLLTSNIAYGQASEIPWTALDGVNRLNSSSAVSGLSQDQAQFSEQGNAMDLCQDNHGAQISNYLRNTNKHCGRYNHEYVPSGLHLRNMPIQIDSSTLRSW</sequence>
<dbReference type="Proteomes" id="UP001590951">
    <property type="component" value="Unassembled WGS sequence"/>
</dbReference>
<protein>
    <submittedName>
        <fullName evidence="1">Uncharacterized protein</fullName>
    </submittedName>
</protein>
<evidence type="ECO:0000313" key="2">
    <source>
        <dbReference type="Proteomes" id="UP001590951"/>
    </source>
</evidence>
<comment type="caution">
    <text evidence="1">The sequence shown here is derived from an EMBL/GenBank/DDBJ whole genome shotgun (WGS) entry which is preliminary data.</text>
</comment>
<keyword evidence="2" id="KW-1185">Reference proteome</keyword>
<reference evidence="1 2" key="1">
    <citation type="submission" date="2024-09" db="EMBL/GenBank/DDBJ databases">
        <title>Rethinking Asexuality: The Enigmatic Case of Functional Sexual Genes in Lepraria (Stereocaulaceae).</title>
        <authorList>
            <person name="Doellman M."/>
            <person name="Sun Y."/>
            <person name="Barcenas-Pena A."/>
            <person name="Lumbsch H.T."/>
            <person name="Grewe F."/>
        </authorList>
    </citation>
    <scope>NUCLEOTIDE SEQUENCE [LARGE SCALE GENOMIC DNA]</scope>
    <source>
        <strain evidence="1 2">Grewe 0041</strain>
    </source>
</reference>
<organism evidence="1 2">
    <name type="scientific">Lepraria finkii</name>
    <dbReference type="NCBI Taxonomy" id="1340010"/>
    <lineage>
        <taxon>Eukaryota</taxon>
        <taxon>Fungi</taxon>
        <taxon>Dikarya</taxon>
        <taxon>Ascomycota</taxon>
        <taxon>Pezizomycotina</taxon>
        <taxon>Lecanoromycetes</taxon>
        <taxon>OSLEUM clade</taxon>
        <taxon>Lecanoromycetidae</taxon>
        <taxon>Lecanorales</taxon>
        <taxon>Lecanorineae</taxon>
        <taxon>Stereocaulaceae</taxon>
        <taxon>Lepraria</taxon>
    </lineage>
</organism>
<gene>
    <name evidence="1" type="ORF">ABVK25_009880</name>
</gene>
<dbReference type="EMBL" id="JBHFEH010000056">
    <property type="protein sequence ID" value="KAL2049896.1"/>
    <property type="molecule type" value="Genomic_DNA"/>
</dbReference>
<accession>A0ABR4AYL6</accession>
<evidence type="ECO:0000313" key="1">
    <source>
        <dbReference type="EMBL" id="KAL2049896.1"/>
    </source>
</evidence>
<name>A0ABR4AYL6_9LECA</name>
<proteinExistence type="predicted"/>